<reference evidence="2" key="1">
    <citation type="submission" date="2025-08" db="UniProtKB">
        <authorList>
            <consortium name="RefSeq"/>
        </authorList>
    </citation>
    <scope>IDENTIFICATION</scope>
    <source>
        <tissue evidence="2">Whole Larva</tissue>
    </source>
</reference>
<dbReference type="RefSeq" id="XP_017781304.1">
    <property type="nucleotide sequence ID" value="XM_017925815.1"/>
</dbReference>
<sequence length="249" mass="29009">MNIPIIDDNTKLDVIEKRVNSVPKEHLEALINFVDKHRILLRRQFAETSKVKRLWVEFANEVSSKHSPYKTSQQWKQLFAEWKTCTKKKIRIKKVGKYSEMSIIKTVSDLDRRLLDLIMRRNVKDPAVYDLFADNTNENALEVETVDVEGEHDVSAFIREARPRESLRKSELFQYLQHKLSNILEPDANTVRDADNRGAILQLSDAIIKFTEIYKVRTELEKVRVHAAVMNAKANYYQTFGTLNGFNEA</sequence>
<evidence type="ECO:0000313" key="1">
    <source>
        <dbReference type="Proteomes" id="UP000695000"/>
    </source>
</evidence>
<protein>
    <submittedName>
        <fullName evidence="2">Uncharacterized protein LOC108566092</fullName>
    </submittedName>
</protein>
<dbReference type="Proteomes" id="UP000695000">
    <property type="component" value="Unplaced"/>
</dbReference>
<proteinExistence type="predicted"/>
<keyword evidence="1" id="KW-1185">Reference proteome</keyword>
<name>A0ABM1N3A4_NICVS</name>
<evidence type="ECO:0000313" key="2">
    <source>
        <dbReference type="RefSeq" id="XP_017781304.1"/>
    </source>
</evidence>
<gene>
    <name evidence="2" type="primary">LOC108566092</name>
</gene>
<dbReference type="GeneID" id="108566092"/>
<organism evidence="1 2">
    <name type="scientific">Nicrophorus vespilloides</name>
    <name type="common">Boreal carrion beetle</name>
    <dbReference type="NCBI Taxonomy" id="110193"/>
    <lineage>
        <taxon>Eukaryota</taxon>
        <taxon>Metazoa</taxon>
        <taxon>Ecdysozoa</taxon>
        <taxon>Arthropoda</taxon>
        <taxon>Hexapoda</taxon>
        <taxon>Insecta</taxon>
        <taxon>Pterygota</taxon>
        <taxon>Neoptera</taxon>
        <taxon>Endopterygota</taxon>
        <taxon>Coleoptera</taxon>
        <taxon>Polyphaga</taxon>
        <taxon>Staphyliniformia</taxon>
        <taxon>Silphidae</taxon>
        <taxon>Nicrophorinae</taxon>
        <taxon>Nicrophorus</taxon>
    </lineage>
</organism>
<accession>A0ABM1N3A4</accession>